<dbReference type="GO" id="GO:0020037">
    <property type="term" value="F:heme binding"/>
    <property type="evidence" value="ECO:0007669"/>
    <property type="project" value="InterPro"/>
</dbReference>
<evidence type="ECO:0000256" key="4">
    <source>
        <dbReference type="ARBA" id="ARBA00022982"/>
    </source>
</evidence>
<organism evidence="7 8">
    <name type="scientific">Candidatus Lambdaproteobacteria bacterium RIFOXYD2_FULL_50_16</name>
    <dbReference type="NCBI Taxonomy" id="1817772"/>
    <lineage>
        <taxon>Bacteria</taxon>
        <taxon>Pseudomonadati</taxon>
        <taxon>Pseudomonadota</taxon>
        <taxon>Candidatus Lambdaproteobacteria</taxon>
    </lineage>
</organism>
<keyword evidence="5" id="KW-0408">Iron</keyword>
<dbReference type="Gene3D" id="3.90.10.10">
    <property type="entry name" value="Cytochrome C3"/>
    <property type="match status" value="2"/>
</dbReference>
<evidence type="ECO:0000256" key="5">
    <source>
        <dbReference type="ARBA" id="ARBA00023004"/>
    </source>
</evidence>
<dbReference type="Pfam" id="PF02085">
    <property type="entry name" value="Cytochrom_CIII"/>
    <property type="match status" value="1"/>
</dbReference>
<keyword evidence="3" id="KW-0479">Metal-binding</keyword>
<evidence type="ECO:0000256" key="2">
    <source>
        <dbReference type="ARBA" id="ARBA00022617"/>
    </source>
</evidence>
<sequence length="247" mass="26043">MRHRILILLFLGGLMALAGCKEMPGLISHNIVLGEAEHGKKLYKGAKDCTACHGVNLKGQGYIPGCFGCHGVMWNKDDHLVKLGSTMHKRGYLDAPNNCGPCHGGTSLKKENIQGKLRPGCYDCHGDKWTGIASHSISKGGYLHATGLTDPTNTGCTSCHGTDLKGSTAPSCYTCHGALWLYASTPHNVVKDGYKHAAGLNSPSANCVDCHGADLRGGIGPSCYACHGAEWSGGGDDDKVLNLIRGQ</sequence>
<protein>
    <recommendedName>
        <fullName evidence="6">Class III cytochrome C domain-containing protein</fullName>
    </recommendedName>
</protein>
<dbReference type="STRING" id="1817772.A2527_05560"/>
<evidence type="ECO:0000256" key="1">
    <source>
        <dbReference type="ARBA" id="ARBA00022448"/>
    </source>
</evidence>
<keyword evidence="2" id="KW-0349">Heme</keyword>
<name>A0A1F6G956_9PROT</name>
<dbReference type="PROSITE" id="PS51257">
    <property type="entry name" value="PROKAR_LIPOPROTEIN"/>
    <property type="match status" value="1"/>
</dbReference>
<dbReference type="GO" id="GO:0009055">
    <property type="term" value="F:electron transfer activity"/>
    <property type="evidence" value="ECO:0007669"/>
    <property type="project" value="InterPro"/>
</dbReference>
<comment type="caution">
    <text evidence="7">The sequence shown here is derived from an EMBL/GenBank/DDBJ whole genome shotgun (WGS) entry which is preliminary data.</text>
</comment>
<reference evidence="7 8" key="1">
    <citation type="journal article" date="2016" name="Nat. Commun.">
        <title>Thousands of microbial genomes shed light on interconnected biogeochemical processes in an aquifer system.</title>
        <authorList>
            <person name="Anantharaman K."/>
            <person name="Brown C.T."/>
            <person name="Hug L.A."/>
            <person name="Sharon I."/>
            <person name="Castelle C.J."/>
            <person name="Probst A.J."/>
            <person name="Thomas B.C."/>
            <person name="Singh A."/>
            <person name="Wilkins M.J."/>
            <person name="Karaoz U."/>
            <person name="Brodie E.L."/>
            <person name="Williams K.H."/>
            <person name="Hubbard S.S."/>
            <person name="Banfield J.F."/>
        </authorList>
    </citation>
    <scope>NUCLEOTIDE SEQUENCE [LARGE SCALE GENOMIC DNA]</scope>
</reference>
<dbReference type="Proteomes" id="UP000178449">
    <property type="component" value="Unassembled WGS sequence"/>
</dbReference>
<keyword evidence="4" id="KW-0249">Electron transport</keyword>
<dbReference type="GO" id="GO:0046872">
    <property type="term" value="F:metal ion binding"/>
    <property type="evidence" value="ECO:0007669"/>
    <property type="project" value="UniProtKB-KW"/>
</dbReference>
<keyword evidence="1" id="KW-0813">Transport</keyword>
<feature type="domain" description="Class III cytochrome C" evidence="6">
    <location>
        <begin position="41"/>
        <end position="125"/>
    </location>
</feature>
<dbReference type="AlphaFoldDB" id="A0A1F6G956"/>
<evidence type="ECO:0000313" key="7">
    <source>
        <dbReference type="EMBL" id="OGG94650.1"/>
    </source>
</evidence>
<gene>
    <name evidence="7" type="ORF">A2527_05560</name>
</gene>
<proteinExistence type="predicted"/>
<accession>A0A1F6G956</accession>
<evidence type="ECO:0000259" key="6">
    <source>
        <dbReference type="Pfam" id="PF02085"/>
    </source>
</evidence>
<dbReference type="InterPro" id="IPR020942">
    <property type="entry name" value="Cyt_c_III_dom"/>
</dbReference>
<evidence type="ECO:0000313" key="8">
    <source>
        <dbReference type="Proteomes" id="UP000178449"/>
    </source>
</evidence>
<dbReference type="InterPro" id="IPR036280">
    <property type="entry name" value="Multihaem_cyt_sf"/>
</dbReference>
<dbReference type="EMBL" id="MFNE01000036">
    <property type="protein sequence ID" value="OGG94650.1"/>
    <property type="molecule type" value="Genomic_DNA"/>
</dbReference>
<dbReference type="SUPFAM" id="SSF48695">
    <property type="entry name" value="Multiheme cytochromes"/>
    <property type="match status" value="1"/>
</dbReference>
<evidence type="ECO:0000256" key="3">
    <source>
        <dbReference type="ARBA" id="ARBA00022723"/>
    </source>
</evidence>